<protein>
    <submittedName>
        <fullName evidence="2">Uncharacterized protein</fullName>
    </submittedName>
</protein>
<evidence type="ECO:0000256" key="1">
    <source>
        <dbReference type="SAM" id="SignalP"/>
    </source>
</evidence>
<feature type="signal peptide" evidence="1">
    <location>
        <begin position="1"/>
        <end position="19"/>
    </location>
</feature>
<name>A0AAV9AFA7_ACOGR</name>
<keyword evidence="1" id="KW-0732">Signal</keyword>
<feature type="chain" id="PRO_5043361836" evidence="1">
    <location>
        <begin position="20"/>
        <end position="171"/>
    </location>
</feature>
<accession>A0AAV9AFA7</accession>
<comment type="caution">
    <text evidence="2">The sequence shown here is derived from an EMBL/GenBank/DDBJ whole genome shotgun (WGS) entry which is preliminary data.</text>
</comment>
<dbReference type="Proteomes" id="UP001179952">
    <property type="component" value="Unassembled WGS sequence"/>
</dbReference>
<reference evidence="2" key="2">
    <citation type="submission" date="2023-06" db="EMBL/GenBank/DDBJ databases">
        <authorList>
            <person name="Ma L."/>
            <person name="Liu K.-W."/>
            <person name="Li Z."/>
            <person name="Hsiao Y.-Y."/>
            <person name="Qi Y."/>
            <person name="Fu T."/>
            <person name="Tang G."/>
            <person name="Zhang D."/>
            <person name="Sun W.-H."/>
            <person name="Liu D.-K."/>
            <person name="Li Y."/>
            <person name="Chen G.-Z."/>
            <person name="Liu X.-D."/>
            <person name="Liao X.-Y."/>
            <person name="Jiang Y.-T."/>
            <person name="Yu X."/>
            <person name="Hao Y."/>
            <person name="Huang J."/>
            <person name="Zhao X.-W."/>
            <person name="Ke S."/>
            <person name="Chen Y.-Y."/>
            <person name="Wu W.-L."/>
            <person name="Hsu J.-L."/>
            <person name="Lin Y.-F."/>
            <person name="Huang M.-D."/>
            <person name="Li C.-Y."/>
            <person name="Huang L."/>
            <person name="Wang Z.-W."/>
            <person name="Zhao X."/>
            <person name="Zhong W.-Y."/>
            <person name="Peng D.-H."/>
            <person name="Ahmad S."/>
            <person name="Lan S."/>
            <person name="Zhang J.-S."/>
            <person name="Tsai W.-C."/>
            <person name="Van De Peer Y."/>
            <person name="Liu Z.-J."/>
        </authorList>
    </citation>
    <scope>NUCLEOTIDE SEQUENCE</scope>
    <source>
        <strain evidence="2">SCP</strain>
        <tissue evidence="2">Leaves</tissue>
    </source>
</reference>
<evidence type="ECO:0000313" key="2">
    <source>
        <dbReference type="EMBL" id="KAK1262853.1"/>
    </source>
</evidence>
<gene>
    <name evidence="2" type="ORF">QJS04_geneDACA008542</name>
</gene>
<dbReference type="EMBL" id="JAUJYN010000009">
    <property type="protein sequence ID" value="KAK1262853.1"/>
    <property type="molecule type" value="Genomic_DNA"/>
</dbReference>
<dbReference type="AlphaFoldDB" id="A0AAV9AFA7"/>
<proteinExistence type="predicted"/>
<keyword evidence="3" id="KW-1185">Reference proteome</keyword>
<reference evidence="2" key="1">
    <citation type="journal article" date="2023" name="Nat. Commun.">
        <title>Diploid and tetraploid genomes of Acorus and the evolution of monocots.</title>
        <authorList>
            <person name="Ma L."/>
            <person name="Liu K.W."/>
            <person name="Li Z."/>
            <person name="Hsiao Y.Y."/>
            <person name="Qi Y."/>
            <person name="Fu T."/>
            <person name="Tang G.D."/>
            <person name="Zhang D."/>
            <person name="Sun W.H."/>
            <person name="Liu D.K."/>
            <person name="Li Y."/>
            <person name="Chen G.Z."/>
            <person name="Liu X.D."/>
            <person name="Liao X.Y."/>
            <person name="Jiang Y.T."/>
            <person name="Yu X."/>
            <person name="Hao Y."/>
            <person name="Huang J."/>
            <person name="Zhao X.W."/>
            <person name="Ke S."/>
            <person name="Chen Y.Y."/>
            <person name="Wu W.L."/>
            <person name="Hsu J.L."/>
            <person name="Lin Y.F."/>
            <person name="Huang M.D."/>
            <person name="Li C.Y."/>
            <person name="Huang L."/>
            <person name="Wang Z.W."/>
            <person name="Zhao X."/>
            <person name="Zhong W.Y."/>
            <person name="Peng D.H."/>
            <person name="Ahmad S."/>
            <person name="Lan S."/>
            <person name="Zhang J.S."/>
            <person name="Tsai W.C."/>
            <person name="Van de Peer Y."/>
            <person name="Liu Z.J."/>
        </authorList>
    </citation>
    <scope>NUCLEOTIDE SEQUENCE</scope>
    <source>
        <strain evidence="2">SCP</strain>
    </source>
</reference>
<evidence type="ECO:0000313" key="3">
    <source>
        <dbReference type="Proteomes" id="UP001179952"/>
    </source>
</evidence>
<dbReference type="Pfam" id="PF01190">
    <property type="entry name" value="Pollen_Ole_e_1"/>
    <property type="match status" value="1"/>
</dbReference>
<sequence length="171" mass="17817">MAILRALLLAFLALAHVQASTCRVVEGSVSCLDCPHPSHLSGLRVAIKCAKEKKLTMATTNQDGSFKAELQPTTTATASSSPDCLAVLLGGPERLCGPKKGIVSKVVKAPLLDAYTVSAPLSVFSACPPGAEKAAQPGFGDSKTFDFPLPPEWGLPPTSSFIPFFPIIGIP</sequence>
<organism evidence="2 3">
    <name type="scientific">Acorus gramineus</name>
    <name type="common">Dwarf sweet flag</name>
    <dbReference type="NCBI Taxonomy" id="55184"/>
    <lineage>
        <taxon>Eukaryota</taxon>
        <taxon>Viridiplantae</taxon>
        <taxon>Streptophyta</taxon>
        <taxon>Embryophyta</taxon>
        <taxon>Tracheophyta</taxon>
        <taxon>Spermatophyta</taxon>
        <taxon>Magnoliopsida</taxon>
        <taxon>Liliopsida</taxon>
        <taxon>Acoraceae</taxon>
        <taxon>Acorus</taxon>
    </lineage>
</organism>